<keyword evidence="2 5" id="KW-0808">Transferase</keyword>
<feature type="domain" description="Glycosyl transferase family 1" evidence="3">
    <location>
        <begin position="184"/>
        <end position="337"/>
    </location>
</feature>
<keyword evidence="1" id="KW-0328">Glycosyltransferase</keyword>
<dbReference type="GO" id="GO:1901137">
    <property type="term" value="P:carbohydrate derivative biosynthetic process"/>
    <property type="evidence" value="ECO:0007669"/>
    <property type="project" value="UniProtKB-ARBA"/>
</dbReference>
<dbReference type="InterPro" id="IPR028098">
    <property type="entry name" value="Glyco_trans_4-like_N"/>
</dbReference>
<dbReference type="AlphaFoldDB" id="A0A249KAQ4"/>
<evidence type="ECO:0000259" key="3">
    <source>
        <dbReference type="Pfam" id="PF00534"/>
    </source>
</evidence>
<feature type="domain" description="Glycosyltransferase subfamily 4-like N-terminal" evidence="4">
    <location>
        <begin position="4"/>
        <end position="170"/>
    </location>
</feature>
<protein>
    <submittedName>
        <fullName evidence="5">Glycosyltransferase</fullName>
    </submittedName>
</protein>
<dbReference type="PANTHER" id="PTHR45947">
    <property type="entry name" value="SULFOQUINOVOSYL TRANSFERASE SQD2"/>
    <property type="match status" value="1"/>
</dbReference>
<dbReference type="KEGG" id="nhi:B1s21160_05720"/>
<sequence length="366" mass="40555">MNLGGVAVLLVDLHQMLPGSEFTHTLVTGVCAENEIDILAGKYSDPNIVQIKSMGRKPSLFADFSTFLKIRKVLKNLDPQIVHTHTSKAGVLGRLAAISLRRKIKIVHSYHGHHLYGYFPKTIVRVIVFTEKYLAFLTHLLIADSEQVMIDLQKAKIGSKDKWQVIPPGIRKSESITKDMARLKIGTEKNLFLITWIGRFTEIKDPFLALEAFKRLQKLDNSKFSMIMIGDGELLDTCEEFSEKNQLGVIFPGWQSNVTSYLAAADILLVTSKNEGFGMVIAEAGLQNVPAVSTNVGGVGEFIKDQSNGILIPNDAAVIARTIFGLAKSGEQLVKLGLMARETTLEKFTIETFVNNHKIAYKNLLS</sequence>
<accession>A0A249KAQ4</accession>
<proteinExistence type="predicted"/>
<dbReference type="EMBL" id="CP016771">
    <property type="protein sequence ID" value="ASY13795.1"/>
    <property type="molecule type" value="Genomic_DNA"/>
</dbReference>
<dbReference type="InterPro" id="IPR001296">
    <property type="entry name" value="Glyco_trans_1"/>
</dbReference>
<dbReference type="InterPro" id="IPR050194">
    <property type="entry name" value="Glycosyltransferase_grp1"/>
</dbReference>
<evidence type="ECO:0000313" key="6">
    <source>
        <dbReference type="Proteomes" id="UP000217171"/>
    </source>
</evidence>
<dbReference type="GO" id="GO:0016757">
    <property type="term" value="F:glycosyltransferase activity"/>
    <property type="evidence" value="ECO:0007669"/>
    <property type="project" value="UniProtKB-KW"/>
</dbReference>
<name>A0A249KAQ4_9ACTN</name>
<gene>
    <name evidence="5" type="ORF">B1s21160_05720</name>
</gene>
<dbReference type="PANTHER" id="PTHR45947:SF3">
    <property type="entry name" value="SULFOQUINOVOSYL TRANSFERASE SQD2"/>
    <property type="match status" value="1"/>
</dbReference>
<dbReference type="Proteomes" id="UP000217171">
    <property type="component" value="Chromosome"/>
</dbReference>
<dbReference type="SUPFAM" id="SSF53756">
    <property type="entry name" value="UDP-Glycosyltransferase/glycogen phosphorylase"/>
    <property type="match status" value="1"/>
</dbReference>
<keyword evidence="6" id="KW-1185">Reference proteome</keyword>
<evidence type="ECO:0000256" key="1">
    <source>
        <dbReference type="ARBA" id="ARBA00022676"/>
    </source>
</evidence>
<dbReference type="Pfam" id="PF13439">
    <property type="entry name" value="Glyco_transf_4"/>
    <property type="match status" value="1"/>
</dbReference>
<dbReference type="Gene3D" id="3.40.50.2000">
    <property type="entry name" value="Glycogen Phosphorylase B"/>
    <property type="match status" value="2"/>
</dbReference>
<reference evidence="5 6" key="1">
    <citation type="submission" date="2016-07" db="EMBL/GenBank/DDBJ databases">
        <title>High microdiversification within the ubiquitous acI lineage of Actinobacteria.</title>
        <authorList>
            <person name="Neuenschwander S.M."/>
            <person name="Salcher M."/>
            <person name="Ghai R."/>
            <person name="Pernthaler J."/>
        </authorList>
    </citation>
    <scope>NUCLEOTIDE SEQUENCE [LARGE SCALE GENOMIC DNA]</scope>
    <source>
        <strain evidence="5">MMS-21-160</strain>
    </source>
</reference>
<organism evidence="5 6">
    <name type="scientific">Candidatus Nanopelagicus hibericus</name>
    <dbReference type="NCBI Taxonomy" id="1884915"/>
    <lineage>
        <taxon>Bacteria</taxon>
        <taxon>Bacillati</taxon>
        <taxon>Actinomycetota</taxon>
        <taxon>Actinomycetes</taxon>
        <taxon>Candidatus Nanopelagicales</taxon>
        <taxon>Candidatus Nanopelagicaceae</taxon>
        <taxon>Candidatus Nanopelagicus</taxon>
    </lineage>
</organism>
<evidence type="ECO:0000256" key="2">
    <source>
        <dbReference type="ARBA" id="ARBA00022679"/>
    </source>
</evidence>
<dbReference type="Pfam" id="PF00534">
    <property type="entry name" value="Glycos_transf_1"/>
    <property type="match status" value="1"/>
</dbReference>
<evidence type="ECO:0000313" key="5">
    <source>
        <dbReference type="EMBL" id="ASY13795.1"/>
    </source>
</evidence>
<evidence type="ECO:0000259" key="4">
    <source>
        <dbReference type="Pfam" id="PF13439"/>
    </source>
</evidence>